<evidence type="ECO:0008006" key="4">
    <source>
        <dbReference type="Google" id="ProtNLM"/>
    </source>
</evidence>
<dbReference type="RefSeq" id="WP_244673954.1">
    <property type="nucleotide sequence ID" value="NZ_CP095046.1"/>
</dbReference>
<dbReference type="InterPro" id="IPR006311">
    <property type="entry name" value="TAT_signal"/>
</dbReference>
<gene>
    <name evidence="2" type="ORF">MUN79_17640</name>
</gene>
<proteinExistence type="predicted"/>
<dbReference type="KEGG" id="hcu:MUN79_17640"/>
<sequence>MMLNPIISRRAFLHRTALVAAGPLLAACVTGRGAAATKEYLLYIGTYGDAEQDNIFLYRVHPKLAL</sequence>
<feature type="signal peptide" evidence="1">
    <location>
        <begin position="1"/>
        <end position="26"/>
    </location>
</feature>
<evidence type="ECO:0000313" key="3">
    <source>
        <dbReference type="Proteomes" id="UP000831796"/>
    </source>
</evidence>
<feature type="chain" id="PRO_5035778885" description="Twin-arginine translocation signal domain-containing protein" evidence="1">
    <location>
        <begin position="27"/>
        <end position="66"/>
    </location>
</feature>
<dbReference type="PROSITE" id="PS51318">
    <property type="entry name" value="TAT"/>
    <property type="match status" value="1"/>
</dbReference>
<keyword evidence="3" id="KW-1185">Reference proteome</keyword>
<dbReference type="EMBL" id="CP095046">
    <property type="protein sequence ID" value="UOQ70535.1"/>
    <property type="molecule type" value="Genomic_DNA"/>
</dbReference>
<name>A0A8T9Q0I6_9BACT</name>
<protein>
    <recommendedName>
        <fullName evidence="4">Twin-arginine translocation signal domain-containing protein</fullName>
    </recommendedName>
</protein>
<evidence type="ECO:0000256" key="1">
    <source>
        <dbReference type="SAM" id="SignalP"/>
    </source>
</evidence>
<reference evidence="2" key="1">
    <citation type="submission" date="2022-04" db="EMBL/GenBank/DDBJ databases">
        <title>Hymenobacter sp. isolated from the air.</title>
        <authorList>
            <person name="Won M."/>
            <person name="Lee C.-M."/>
            <person name="Woen H.-Y."/>
            <person name="Kwon S.-W."/>
        </authorList>
    </citation>
    <scope>NUCLEOTIDE SEQUENCE</scope>
    <source>
        <strain evidence="2">5116S-3</strain>
    </source>
</reference>
<organism evidence="2 3">
    <name type="scientific">Hymenobacter cellulosilyticus</name>
    <dbReference type="NCBI Taxonomy" id="2932248"/>
    <lineage>
        <taxon>Bacteria</taxon>
        <taxon>Pseudomonadati</taxon>
        <taxon>Bacteroidota</taxon>
        <taxon>Cytophagia</taxon>
        <taxon>Cytophagales</taxon>
        <taxon>Hymenobacteraceae</taxon>
        <taxon>Hymenobacter</taxon>
    </lineage>
</organism>
<evidence type="ECO:0000313" key="2">
    <source>
        <dbReference type="EMBL" id="UOQ70535.1"/>
    </source>
</evidence>
<accession>A0A8T9Q0I6</accession>
<keyword evidence="1" id="KW-0732">Signal</keyword>
<dbReference type="Proteomes" id="UP000831796">
    <property type="component" value="Chromosome"/>
</dbReference>
<dbReference type="AlphaFoldDB" id="A0A8T9Q0I6"/>